<dbReference type="Gene3D" id="2.130.10.10">
    <property type="entry name" value="YVTN repeat-like/Quinoprotein amine dehydrogenase"/>
    <property type="match status" value="1"/>
</dbReference>
<dbReference type="PROSITE" id="PS50294">
    <property type="entry name" value="WD_REPEATS_REGION"/>
    <property type="match status" value="1"/>
</dbReference>
<organism evidence="3 4">
    <name type="scientific">Sipha flava</name>
    <name type="common">yellow sugarcane aphid</name>
    <dbReference type="NCBI Taxonomy" id="143950"/>
    <lineage>
        <taxon>Eukaryota</taxon>
        <taxon>Metazoa</taxon>
        <taxon>Ecdysozoa</taxon>
        <taxon>Arthropoda</taxon>
        <taxon>Hexapoda</taxon>
        <taxon>Insecta</taxon>
        <taxon>Pterygota</taxon>
        <taxon>Neoptera</taxon>
        <taxon>Paraneoptera</taxon>
        <taxon>Hemiptera</taxon>
        <taxon>Sternorrhyncha</taxon>
        <taxon>Aphidomorpha</taxon>
        <taxon>Aphidoidea</taxon>
        <taxon>Aphididae</taxon>
        <taxon>Sipha</taxon>
    </lineage>
</organism>
<dbReference type="InterPro" id="IPR051242">
    <property type="entry name" value="WD-EF-hand_domain"/>
</dbReference>
<dbReference type="InterPro" id="IPR001680">
    <property type="entry name" value="WD40_rpt"/>
</dbReference>
<evidence type="ECO:0000256" key="2">
    <source>
        <dbReference type="PROSITE-ProRule" id="PRU00221"/>
    </source>
</evidence>
<dbReference type="InterPro" id="IPR015943">
    <property type="entry name" value="WD40/YVTN_repeat-like_dom_sf"/>
</dbReference>
<keyword evidence="1" id="KW-0677">Repeat</keyword>
<name>A0A8B8GRR1_9HEMI</name>
<evidence type="ECO:0000313" key="3">
    <source>
        <dbReference type="Proteomes" id="UP000694846"/>
    </source>
</evidence>
<dbReference type="PANTHER" id="PTHR44324">
    <property type="entry name" value="WD40 REPEAT DOMAIN 95"/>
    <property type="match status" value="1"/>
</dbReference>
<proteinExistence type="predicted"/>
<dbReference type="PANTHER" id="PTHR44324:SF3">
    <property type="entry name" value="WD REPEAT-CONTAINING PROTEIN 49-LIKE"/>
    <property type="match status" value="1"/>
</dbReference>
<dbReference type="Proteomes" id="UP000694846">
    <property type="component" value="Unplaced"/>
</dbReference>
<dbReference type="PROSITE" id="PS50082">
    <property type="entry name" value="WD_REPEATS_2"/>
    <property type="match status" value="1"/>
</dbReference>
<dbReference type="GeneID" id="112694124"/>
<dbReference type="SMART" id="SM00320">
    <property type="entry name" value="WD40"/>
    <property type="match status" value="3"/>
</dbReference>
<evidence type="ECO:0000313" key="4">
    <source>
        <dbReference type="RefSeq" id="XP_025425291.1"/>
    </source>
</evidence>
<protein>
    <submittedName>
        <fullName evidence="4">Uncharacterized protein LOC112694124</fullName>
    </submittedName>
</protein>
<dbReference type="RefSeq" id="XP_025425291.1">
    <property type="nucleotide sequence ID" value="XM_025569506.1"/>
</dbReference>
<feature type="repeat" description="WD" evidence="2">
    <location>
        <begin position="404"/>
        <end position="445"/>
    </location>
</feature>
<keyword evidence="3" id="KW-1185">Reference proteome</keyword>
<keyword evidence="2" id="KW-0853">WD repeat</keyword>
<dbReference type="OrthoDB" id="691673at2759"/>
<accession>A0A8B8GRR1</accession>
<evidence type="ECO:0000256" key="1">
    <source>
        <dbReference type="ARBA" id="ARBA00022737"/>
    </source>
</evidence>
<gene>
    <name evidence="4" type="primary">LOC112694124</name>
</gene>
<reference evidence="4" key="1">
    <citation type="submission" date="2025-08" db="UniProtKB">
        <authorList>
            <consortium name="RefSeq"/>
        </authorList>
    </citation>
    <scope>IDENTIFICATION</scope>
    <source>
        <tissue evidence="4">Whole body</tissue>
    </source>
</reference>
<sequence length="710" mass="81921">MNSNLNSKPSDLMDEGSSLTNDDYSFGDPNEGLELNKRSKFINALEVSHLKELKMYFFHYDNKEHPLNKADFVAAICSVIGNSSYVHEAENFFEQMCVEDFHTKNDVILWKQILNEIRYSTSFFEEVWDVLPFDQTNIIMHLMSHCKHESIVKVISIETEEFFCYTVFSRLGQVGIYDGHLNLLRHYALQLSQCPGDPVRTTHRRRNIWINDAVYMPDAQFITIAASDGSIHFVDTVCLVHVPTFCIRGLKTTPICLEYCVGNSSLLFIGDDKGSMAHIQFLQPKRSLFKRDPTNKVDTYLWKELESQQEWVKVYSCSIPIHPDSIKCIIYCQSDEASISCCQDNKKSLVIKHIRDEWDPYIFHIRHGVQCFRYNATLKLLVTGSSCVVYIWNPVLTKMYLAKLEGHKKTVIDVRIFEHLNLVISISKDEVLKVWSLNTYVCLQTIQFDFPVYNVLGKSVEFSIQTFYPGPIIKKPPEEQASLKSIDASNITSVPTSVYMPKENWESEVLLIVCSNYIATLKQNVKNISQNHSPLPPPIENKKPALPSEWSLSDTDQISTDEIDSIFIESPKIENQKIKNLFIKSRPPLDHEAFNLETYKKPVNTRMKNHVDEMVKNGTPYLAMRLSPVYRLEFSKNLILSEETKSKFPLMEKMDEIFCDGIAYDTKINLLEKEENKETSINITNLMEIINQLELDDDDDNIESIICKYI</sequence>
<dbReference type="AlphaFoldDB" id="A0A8B8GRR1"/>
<dbReference type="InterPro" id="IPR036322">
    <property type="entry name" value="WD40_repeat_dom_sf"/>
</dbReference>
<dbReference type="SUPFAM" id="SSF50978">
    <property type="entry name" value="WD40 repeat-like"/>
    <property type="match status" value="1"/>
</dbReference>